<dbReference type="Proteomes" id="UP000236497">
    <property type="component" value="Unassembled WGS sequence"/>
</dbReference>
<dbReference type="InterPro" id="IPR010982">
    <property type="entry name" value="Lambda_DNA-bd_dom_sf"/>
</dbReference>
<keyword evidence="1" id="KW-0238">DNA-binding</keyword>
<evidence type="ECO:0000259" key="2">
    <source>
        <dbReference type="PROSITE" id="PS50943"/>
    </source>
</evidence>
<dbReference type="RefSeq" id="WP_103203055.1">
    <property type="nucleotide sequence ID" value="NZ_CVTD020000017.1"/>
</dbReference>
<dbReference type="OrthoDB" id="2062347at2"/>
<dbReference type="CDD" id="cd00093">
    <property type="entry name" value="HTH_XRE"/>
    <property type="match status" value="1"/>
</dbReference>
<dbReference type="PANTHER" id="PTHR46558">
    <property type="entry name" value="TRACRIPTIONAL REGULATORY PROTEIN-RELATED-RELATED"/>
    <property type="match status" value="1"/>
</dbReference>
<dbReference type="Pfam" id="PF01381">
    <property type="entry name" value="HTH_3"/>
    <property type="match status" value="1"/>
</dbReference>
<accession>A0A0H5SX81</accession>
<dbReference type="GO" id="GO:0003677">
    <property type="term" value="F:DNA binding"/>
    <property type="evidence" value="ECO:0007669"/>
    <property type="project" value="UniProtKB-KW"/>
</dbReference>
<keyword evidence="4" id="KW-1185">Reference proteome</keyword>
<reference evidence="3 4" key="1">
    <citation type="submission" date="2015-06" db="EMBL/GenBank/DDBJ databases">
        <authorList>
            <person name="Wibberg Daniel"/>
        </authorList>
    </citation>
    <scope>NUCLEOTIDE SEQUENCE [LARGE SCALE GENOMIC DNA]</scope>
    <source>
        <strain evidence="3 4">T3/55T</strain>
    </source>
</reference>
<evidence type="ECO:0000313" key="4">
    <source>
        <dbReference type="Proteomes" id="UP000236497"/>
    </source>
</evidence>
<dbReference type="SMART" id="SM00530">
    <property type="entry name" value="HTH_XRE"/>
    <property type="match status" value="1"/>
</dbReference>
<evidence type="ECO:0000313" key="3">
    <source>
        <dbReference type="EMBL" id="CRZ34958.1"/>
    </source>
</evidence>
<dbReference type="PANTHER" id="PTHR46558:SF4">
    <property type="entry name" value="DNA-BIDING PHAGE PROTEIN"/>
    <property type="match status" value="1"/>
</dbReference>
<feature type="domain" description="HTH cro/C1-type" evidence="2">
    <location>
        <begin position="10"/>
        <end position="64"/>
    </location>
</feature>
<dbReference type="SUPFAM" id="SSF47413">
    <property type="entry name" value="lambda repressor-like DNA-binding domains"/>
    <property type="match status" value="1"/>
</dbReference>
<protein>
    <recommendedName>
        <fullName evidence="2">HTH cro/C1-type domain-containing protein</fullName>
    </recommendedName>
</protein>
<dbReference type="PROSITE" id="PS50943">
    <property type="entry name" value="HTH_CROC1"/>
    <property type="match status" value="1"/>
</dbReference>
<dbReference type="EMBL" id="CVTD020000017">
    <property type="protein sequence ID" value="CRZ34958.1"/>
    <property type="molecule type" value="Genomic_DNA"/>
</dbReference>
<sequence length="64" mass="7241">MDWHEAGKKIYNARIKMGLTQEELAVIVGVTPASISYYESGKKRPTFEKIKKICLALNIDISEL</sequence>
<dbReference type="InterPro" id="IPR001387">
    <property type="entry name" value="Cro/C1-type_HTH"/>
</dbReference>
<dbReference type="Gene3D" id="1.10.260.40">
    <property type="entry name" value="lambda repressor-like DNA-binding domains"/>
    <property type="match status" value="1"/>
</dbReference>
<evidence type="ECO:0000256" key="1">
    <source>
        <dbReference type="ARBA" id="ARBA00023125"/>
    </source>
</evidence>
<dbReference type="AlphaFoldDB" id="A0A0H5SX81"/>
<organism evidence="3 4">
    <name type="scientific">Herbinix hemicellulosilytica</name>
    <dbReference type="NCBI Taxonomy" id="1564487"/>
    <lineage>
        <taxon>Bacteria</taxon>
        <taxon>Bacillati</taxon>
        <taxon>Bacillota</taxon>
        <taxon>Clostridia</taxon>
        <taxon>Lachnospirales</taxon>
        <taxon>Lachnospiraceae</taxon>
        <taxon>Herbinix</taxon>
    </lineage>
</organism>
<gene>
    <name evidence="3" type="ORF">HHT355_1758</name>
</gene>
<name>A0A0H5SX81_HERHM</name>
<proteinExistence type="predicted"/>